<evidence type="ECO:0000256" key="1">
    <source>
        <dbReference type="ARBA" id="ARBA00004651"/>
    </source>
</evidence>
<evidence type="ECO:0000256" key="11">
    <source>
        <dbReference type="SAM" id="Phobius"/>
    </source>
</evidence>
<gene>
    <name evidence="12" type="primary">trkH3</name>
    <name evidence="12" type="ORF">GCM10007939_08620</name>
</gene>
<dbReference type="InterPro" id="IPR004772">
    <property type="entry name" value="TrkH"/>
</dbReference>
<feature type="transmembrane region" description="Helical" evidence="11">
    <location>
        <begin position="232"/>
        <end position="252"/>
    </location>
</feature>
<dbReference type="Pfam" id="PF02386">
    <property type="entry name" value="TrkH"/>
    <property type="match status" value="1"/>
</dbReference>
<keyword evidence="9 10" id="KW-0472">Membrane</keyword>
<dbReference type="PIRSF" id="PIRSF006247">
    <property type="entry name" value="TrkH"/>
    <property type="match status" value="1"/>
</dbReference>
<evidence type="ECO:0000256" key="7">
    <source>
        <dbReference type="ARBA" id="ARBA00022989"/>
    </source>
</evidence>
<accession>A0ABQ5VTU4</accession>
<dbReference type="EMBL" id="BSNN01000002">
    <property type="protein sequence ID" value="GLQ34579.1"/>
    <property type="molecule type" value="Genomic_DNA"/>
</dbReference>
<evidence type="ECO:0000256" key="9">
    <source>
        <dbReference type="ARBA" id="ARBA00023136"/>
    </source>
</evidence>
<feature type="transmembrane region" description="Helical" evidence="11">
    <location>
        <begin position="7"/>
        <end position="31"/>
    </location>
</feature>
<keyword evidence="3 10" id="KW-1003">Cell membrane</keyword>
<evidence type="ECO:0000256" key="4">
    <source>
        <dbReference type="ARBA" id="ARBA00022538"/>
    </source>
</evidence>
<evidence type="ECO:0000256" key="6">
    <source>
        <dbReference type="ARBA" id="ARBA00022958"/>
    </source>
</evidence>
<keyword evidence="6 10" id="KW-0630">Potassium</keyword>
<keyword evidence="5 11" id="KW-0812">Transmembrane</keyword>
<sequence length="482" mass="51515">MFDLRPAGYVIGILIMALGGAMVLPMAMDLIDGHGNWVAMGLSAFTTVLIGGAIALCCHNATTGTLNIQQTFFLTTGVWLVLPVFGALPFVWGATDARFVDAFFEAMSGLTTTGSTVFTGLETLPRGLLLWRGLMQWFGGIGVVVVAMVFLPVLRVGGMQIFRTEGFDTFGKILPRAAEISRSISSIYLCLTLICMVAYSMAGMGLFDASVHAMTTIATGGFANYDNSFGDLGAAAEYIAVVFMILAALPFVRYVQLLGGSVRPIWADPQIRGFIYTLVIVVGILVAWRWYFITNSFEFALRKAAFNGVSILTGTGYASADYMTWGAFPITFFFLIGLIGGCAGSTTCSIKIFRFQLLFASISAQIKRIHSPHGIFKPRYNKTTVQEDVVSSVMAFLVLFLVTLAVLAVALGMTGLNTITSISGAAAALANIGPGLGSEIGPAGNFAGLNDNAKWILAAGMLIGRLELMAVYVLFTATFWRG</sequence>
<dbReference type="Proteomes" id="UP001156694">
    <property type="component" value="Unassembled WGS sequence"/>
</dbReference>
<keyword evidence="13" id="KW-1185">Reference proteome</keyword>
<evidence type="ECO:0000256" key="10">
    <source>
        <dbReference type="PIRNR" id="PIRNR006247"/>
    </source>
</evidence>
<dbReference type="RefSeq" id="WP_284376432.1">
    <property type="nucleotide sequence ID" value="NZ_BSNN01000002.1"/>
</dbReference>
<comment type="similarity">
    <text evidence="10">Belongs to the TrkH potassium transport family.</text>
</comment>
<keyword evidence="4 10" id="KW-0633">Potassium transport</keyword>
<dbReference type="PANTHER" id="PTHR32024">
    <property type="entry name" value="TRK SYSTEM POTASSIUM UPTAKE PROTEIN TRKG-RELATED"/>
    <property type="match status" value="1"/>
</dbReference>
<feature type="transmembrane region" description="Helical" evidence="11">
    <location>
        <begin position="37"/>
        <end position="59"/>
    </location>
</feature>
<reference evidence="13" key="1">
    <citation type="journal article" date="2019" name="Int. J. Syst. Evol. Microbiol.">
        <title>The Global Catalogue of Microorganisms (GCM) 10K type strain sequencing project: providing services to taxonomists for standard genome sequencing and annotation.</title>
        <authorList>
            <consortium name="The Broad Institute Genomics Platform"/>
            <consortium name="The Broad Institute Genome Sequencing Center for Infectious Disease"/>
            <person name="Wu L."/>
            <person name="Ma J."/>
        </authorList>
    </citation>
    <scope>NUCLEOTIDE SEQUENCE [LARGE SCALE GENOMIC DNA]</scope>
    <source>
        <strain evidence="13">NBRC 110140</strain>
    </source>
</reference>
<feature type="transmembrane region" description="Helical" evidence="11">
    <location>
        <begin position="322"/>
        <end position="344"/>
    </location>
</feature>
<comment type="subcellular location">
    <subcellularLocation>
        <location evidence="10">Cell inner membrane</location>
        <topology evidence="10">Multi-pass membrane protein</topology>
    </subcellularLocation>
    <subcellularLocation>
        <location evidence="1">Cell membrane</location>
        <topology evidence="1">Multi-pass membrane protein</topology>
    </subcellularLocation>
</comment>
<name>A0ABQ5VTU4_9RHOB</name>
<keyword evidence="8 10" id="KW-0406">Ion transport</keyword>
<keyword evidence="2 10" id="KW-0813">Transport</keyword>
<comment type="caution">
    <text evidence="12">The sequence shown here is derived from an EMBL/GenBank/DDBJ whole genome shotgun (WGS) entry which is preliminary data.</text>
</comment>
<evidence type="ECO:0000256" key="3">
    <source>
        <dbReference type="ARBA" id="ARBA00022475"/>
    </source>
</evidence>
<keyword evidence="10" id="KW-0997">Cell inner membrane</keyword>
<protein>
    <recommendedName>
        <fullName evidence="10">Trk system potassium uptake protein</fullName>
    </recommendedName>
</protein>
<feature type="transmembrane region" description="Helical" evidence="11">
    <location>
        <begin position="273"/>
        <end position="292"/>
    </location>
</feature>
<keyword evidence="7 11" id="KW-1133">Transmembrane helix</keyword>
<evidence type="ECO:0000256" key="8">
    <source>
        <dbReference type="ARBA" id="ARBA00023065"/>
    </source>
</evidence>
<organism evidence="12 13">
    <name type="scientific">Amylibacter marinus</name>
    <dbReference type="NCBI Taxonomy" id="1475483"/>
    <lineage>
        <taxon>Bacteria</taxon>
        <taxon>Pseudomonadati</taxon>
        <taxon>Pseudomonadota</taxon>
        <taxon>Alphaproteobacteria</taxon>
        <taxon>Rhodobacterales</taxon>
        <taxon>Paracoccaceae</taxon>
        <taxon>Amylibacter</taxon>
    </lineage>
</organism>
<dbReference type="PANTHER" id="PTHR32024:SF3">
    <property type="entry name" value="TRK SYSTEM POTASSIUM UPTAKE PROTEIN"/>
    <property type="match status" value="1"/>
</dbReference>
<feature type="transmembrane region" description="Helical" evidence="11">
    <location>
        <begin position="389"/>
        <end position="411"/>
    </location>
</feature>
<evidence type="ECO:0000256" key="5">
    <source>
        <dbReference type="ARBA" id="ARBA00022692"/>
    </source>
</evidence>
<feature type="transmembrane region" description="Helical" evidence="11">
    <location>
        <begin position="71"/>
        <end position="92"/>
    </location>
</feature>
<feature type="transmembrane region" description="Helical" evidence="11">
    <location>
        <begin position="134"/>
        <end position="154"/>
    </location>
</feature>
<feature type="transmembrane region" description="Helical" evidence="11">
    <location>
        <begin position="186"/>
        <end position="207"/>
    </location>
</feature>
<proteinExistence type="inferred from homology"/>
<evidence type="ECO:0000256" key="2">
    <source>
        <dbReference type="ARBA" id="ARBA00022448"/>
    </source>
</evidence>
<evidence type="ECO:0000313" key="13">
    <source>
        <dbReference type="Proteomes" id="UP001156694"/>
    </source>
</evidence>
<evidence type="ECO:0000313" key="12">
    <source>
        <dbReference type="EMBL" id="GLQ34579.1"/>
    </source>
</evidence>
<comment type="function">
    <text evidence="10">Low-affinity potassium transport system. Interacts with Trk system potassium uptake protein TrkA.</text>
</comment>
<dbReference type="InterPro" id="IPR003445">
    <property type="entry name" value="Cat_transpt"/>
</dbReference>
<feature type="transmembrane region" description="Helical" evidence="11">
    <location>
        <begin position="455"/>
        <end position="480"/>
    </location>
</feature>